<dbReference type="GeneID" id="301683843"/>
<sequence>MDVINPNANNQAIRSNWRLLNGISVLIAVTASPVWFFTPFLTYQNTLRWLSISYGMGGGAGLLLTSNELAKLKPKITALNKQEEADFKHSVASSLYLTQQTNQAIAEFLNFQIHDSLYAQPELLDSHAHGEFRELPEKLESSELASQFELAELSKLAERYQQAVLDALDKGMIESKIIKDVMGLGGAKYAKGRAVLELIKQDAEYED</sequence>
<dbReference type="Proteomes" id="UP000326169">
    <property type="component" value="Unassembled WGS sequence"/>
</dbReference>
<proteinExistence type="predicted"/>
<reference evidence="2 3" key="1">
    <citation type="journal article" date="2019" name="J Genomics">
        <title>The Draft Genome of a Hydrogen-producing Cyanobacterium, Arthrospira platensis NIES-46.</title>
        <authorList>
            <person name="Suzuki S."/>
            <person name="Yamaguchi H."/>
            <person name="Kawachi M."/>
        </authorList>
    </citation>
    <scope>NUCLEOTIDE SEQUENCE [LARGE SCALE GENOMIC DNA]</scope>
    <source>
        <strain evidence="2 3">NIES-46</strain>
    </source>
</reference>
<accession>A0A5M3T974</accession>
<evidence type="ECO:0000313" key="2">
    <source>
        <dbReference type="EMBL" id="GCE94975.1"/>
    </source>
</evidence>
<feature type="transmembrane region" description="Helical" evidence="1">
    <location>
        <begin position="19"/>
        <end position="41"/>
    </location>
</feature>
<evidence type="ECO:0000313" key="3">
    <source>
        <dbReference type="Proteomes" id="UP000326169"/>
    </source>
</evidence>
<keyword evidence="1" id="KW-1133">Transmembrane helix</keyword>
<keyword evidence="1" id="KW-0472">Membrane</keyword>
<protein>
    <submittedName>
        <fullName evidence="2">Uncharacterized protein</fullName>
    </submittedName>
</protein>
<gene>
    <name evidence="2" type="ORF">NIES46_30350</name>
</gene>
<comment type="caution">
    <text evidence="2">The sequence shown here is derived from an EMBL/GenBank/DDBJ whole genome shotgun (WGS) entry which is preliminary data.</text>
</comment>
<keyword evidence="1" id="KW-0812">Transmembrane</keyword>
<dbReference type="EMBL" id="BIMW01000116">
    <property type="protein sequence ID" value="GCE94975.1"/>
    <property type="molecule type" value="Genomic_DNA"/>
</dbReference>
<keyword evidence="3" id="KW-1185">Reference proteome</keyword>
<dbReference type="RefSeq" id="WP_014276075.1">
    <property type="nucleotide sequence ID" value="NZ_BIMW01000116.1"/>
</dbReference>
<evidence type="ECO:0000256" key="1">
    <source>
        <dbReference type="SAM" id="Phobius"/>
    </source>
</evidence>
<name>A0A5M3T974_LIMPL</name>
<organism evidence="2 3">
    <name type="scientific">Limnospira platensis NIES-46</name>
    <dbReference type="NCBI Taxonomy" id="1236695"/>
    <lineage>
        <taxon>Bacteria</taxon>
        <taxon>Bacillati</taxon>
        <taxon>Cyanobacteriota</taxon>
        <taxon>Cyanophyceae</taxon>
        <taxon>Oscillatoriophycideae</taxon>
        <taxon>Oscillatoriales</taxon>
        <taxon>Sirenicapillariaceae</taxon>
        <taxon>Limnospira</taxon>
    </lineage>
</organism>